<organism evidence="4 5">
    <name type="scientific">Paenibacillus aquistagni</name>
    <dbReference type="NCBI Taxonomy" id="1852522"/>
    <lineage>
        <taxon>Bacteria</taxon>
        <taxon>Bacillati</taxon>
        <taxon>Bacillota</taxon>
        <taxon>Bacilli</taxon>
        <taxon>Bacillales</taxon>
        <taxon>Paenibacillaceae</taxon>
        <taxon>Paenibacillus</taxon>
    </lineage>
</organism>
<keyword evidence="1" id="KW-0547">Nucleotide-binding</keyword>
<evidence type="ECO:0000313" key="5">
    <source>
        <dbReference type="Proteomes" id="UP000193834"/>
    </source>
</evidence>
<dbReference type="GO" id="GO:0016887">
    <property type="term" value="F:ATP hydrolysis activity"/>
    <property type="evidence" value="ECO:0007669"/>
    <property type="project" value="InterPro"/>
</dbReference>
<gene>
    <name evidence="4" type="ORF">SAMN06295960_3262</name>
</gene>
<evidence type="ECO:0000313" key="4">
    <source>
        <dbReference type="EMBL" id="SMG51421.1"/>
    </source>
</evidence>
<dbReference type="EMBL" id="FXAZ01000004">
    <property type="protein sequence ID" value="SMG51421.1"/>
    <property type="molecule type" value="Genomic_DNA"/>
</dbReference>
<dbReference type="GO" id="GO:0005524">
    <property type="term" value="F:ATP binding"/>
    <property type="evidence" value="ECO:0007669"/>
    <property type="project" value="UniProtKB-KW"/>
</dbReference>
<dbReference type="SUPFAM" id="SSF52540">
    <property type="entry name" value="P-loop containing nucleoside triphosphate hydrolases"/>
    <property type="match status" value="1"/>
</dbReference>
<dbReference type="InterPro" id="IPR003439">
    <property type="entry name" value="ABC_transporter-like_ATP-bd"/>
</dbReference>
<keyword evidence="5" id="KW-1185">Reference proteome</keyword>
<dbReference type="InterPro" id="IPR027417">
    <property type="entry name" value="P-loop_NTPase"/>
</dbReference>
<accession>A0A1X7LC63</accession>
<dbReference type="PANTHER" id="PTHR43158:SF10">
    <property type="entry name" value="ABC TRANSPORTER ATP-BINDING PROTEIN YTRB"/>
    <property type="match status" value="1"/>
</dbReference>
<evidence type="ECO:0000256" key="2">
    <source>
        <dbReference type="ARBA" id="ARBA00022840"/>
    </source>
</evidence>
<dbReference type="AlphaFoldDB" id="A0A1X7LC63"/>
<keyword evidence="2 4" id="KW-0067">ATP-binding</keyword>
<dbReference type="SMART" id="SM00382">
    <property type="entry name" value="AAA"/>
    <property type="match status" value="1"/>
</dbReference>
<dbReference type="OrthoDB" id="9804819at2"/>
<evidence type="ECO:0000259" key="3">
    <source>
        <dbReference type="PROSITE" id="PS50893"/>
    </source>
</evidence>
<protein>
    <submittedName>
        <fullName evidence="4">ABC-2 type transport system ATP-binding protein</fullName>
    </submittedName>
</protein>
<dbReference type="Gene3D" id="3.40.50.300">
    <property type="entry name" value="P-loop containing nucleotide triphosphate hydrolases"/>
    <property type="match status" value="1"/>
</dbReference>
<dbReference type="CDD" id="cd03230">
    <property type="entry name" value="ABC_DR_subfamily_A"/>
    <property type="match status" value="1"/>
</dbReference>
<proteinExistence type="predicted"/>
<feature type="domain" description="ABC transporter" evidence="3">
    <location>
        <begin position="2"/>
        <end position="226"/>
    </location>
</feature>
<dbReference type="PROSITE" id="PS50893">
    <property type="entry name" value="ABC_TRANSPORTER_2"/>
    <property type="match status" value="1"/>
</dbReference>
<evidence type="ECO:0000256" key="1">
    <source>
        <dbReference type="ARBA" id="ARBA00022741"/>
    </source>
</evidence>
<name>A0A1X7LC63_9BACL</name>
<reference evidence="4 5" key="1">
    <citation type="submission" date="2017-04" db="EMBL/GenBank/DDBJ databases">
        <authorList>
            <person name="Afonso C.L."/>
            <person name="Miller P.J."/>
            <person name="Scott M.A."/>
            <person name="Spackman E."/>
            <person name="Goraichik I."/>
            <person name="Dimitrov K.M."/>
            <person name="Suarez D.L."/>
            <person name="Swayne D.E."/>
        </authorList>
    </citation>
    <scope>NUCLEOTIDE SEQUENCE [LARGE SCALE GENOMIC DNA]</scope>
    <source>
        <strain evidence="4 5">11</strain>
    </source>
</reference>
<dbReference type="Pfam" id="PF00005">
    <property type="entry name" value="ABC_tran"/>
    <property type="match status" value="1"/>
</dbReference>
<dbReference type="InterPro" id="IPR003593">
    <property type="entry name" value="AAA+_ATPase"/>
</dbReference>
<dbReference type="Proteomes" id="UP000193834">
    <property type="component" value="Unassembled WGS sequence"/>
</dbReference>
<dbReference type="PANTHER" id="PTHR43158">
    <property type="entry name" value="SKFA PEPTIDE EXPORT ATP-BINDING PROTEIN SKFE"/>
    <property type="match status" value="1"/>
</dbReference>
<dbReference type="STRING" id="1852522.SAMN06295960_3262"/>
<sequence>MLRIDKLHKQIDGRAVLQGASFELRPGTITGLIGRNGTGKTTLMRLLTGIYDPDRGQVTLDGVDIHRQANVKRDIVFVPDAPTALEGYTLKQCGQLYGKIYPSFDRLYFEDIIGRFKLPLNKSVRSLSKGMKMLFSTALGLATRARVILLDEPTNGVDAVAKKQLLALIMESVTPESCILISSHMLSELDRIADSIILLRDGRTEEQWLLEELRMQVRKLQIVFNEGASMDWLSQNEVHVLQQIGRVYTVLLESDALYSSLMKQDMLLVDELALALEDWFSWKSGGDGDVA</sequence>
<dbReference type="RefSeq" id="WP_085495803.1">
    <property type="nucleotide sequence ID" value="NZ_FYER01000009.1"/>
</dbReference>